<dbReference type="STRING" id="477680.SAMN05421788_111166"/>
<protein>
    <submittedName>
        <fullName evidence="2">AhpC/TSA family protein</fullName>
    </submittedName>
</protein>
<dbReference type="Pfam" id="PF20029">
    <property type="entry name" value="DUF6436"/>
    <property type="match status" value="1"/>
</dbReference>
<dbReference type="GO" id="GO:0016209">
    <property type="term" value="F:antioxidant activity"/>
    <property type="evidence" value="ECO:0007669"/>
    <property type="project" value="InterPro"/>
</dbReference>
<dbReference type="RefSeq" id="WP_076382014.1">
    <property type="nucleotide sequence ID" value="NZ_AP017422.1"/>
</dbReference>
<dbReference type="SUPFAM" id="SSF52833">
    <property type="entry name" value="Thioredoxin-like"/>
    <property type="match status" value="1"/>
</dbReference>
<gene>
    <name evidence="2" type="ORF">SAMN05421788_111166</name>
</gene>
<dbReference type="KEGG" id="fln:FLA_0628"/>
<dbReference type="AlphaFoldDB" id="A0A173MAS3"/>
<dbReference type="Gene3D" id="3.40.30.10">
    <property type="entry name" value="Glutaredoxin"/>
    <property type="match status" value="1"/>
</dbReference>
<dbReference type="InterPro" id="IPR036249">
    <property type="entry name" value="Thioredoxin-like_sf"/>
</dbReference>
<dbReference type="EMBL" id="FTOR01000011">
    <property type="protein sequence ID" value="SIT32558.1"/>
    <property type="molecule type" value="Genomic_DNA"/>
</dbReference>
<evidence type="ECO:0000259" key="1">
    <source>
        <dbReference type="Pfam" id="PF20029"/>
    </source>
</evidence>
<proteinExistence type="predicted"/>
<dbReference type="Proteomes" id="UP000186917">
    <property type="component" value="Unassembled WGS sequence"/>
</dbReference>
<organism evidence="2 3">
    <name type="scientific">Filimonas lacunae</name>
    <dbReference type="NCBI Taxonomy" id="477680"/>
    <lineage>
        <taxon>Bacteria</taxon>
        <taxon>Pseudomonadati</taxon>
        <taxon>Bacteroidota</taxon>
        <taxon>Chitinophagia</taxon>
        <taxon>Chitinophagales</taxon>
        <taxon>Chitinophagaceae</taxon>
        <taxon>Filimonas</taxon>
    </lineage>
</organism>
<reference evidence="3" key="1">
    <citation type="submission" date="2017-01" db="EMBL/GenBank/DDBJ databases">
        <authorList>
            <person name="Varghese N."/>
            <person name="Submissions S."/>
        </authorList>
    </citation>
    <scope>NUCLEOTIDE SEQUENCE [LARGE SCALE GENOMIC DNA]</scope>
    <source>
        <strain evidence="3">DSM 21054</strain>
    </source>
</reference>
<keyword evidence="3" id="KW-1185">Reference proteome</keyword>
<name>A0A173MAS3_9BACT</name>
<dbReference type="GO" id="GO:0016491">
    <property type="term" value="F:oxidoreductase activity"/>
    <property type="evidence" value="ECO:0007669"/>
    <property type="project" value="InterPro"/>
</dbReference>
<dbReference type="OrthoDB" id="8897581at2"/>
<feature type="domain" description="DUF6436" evidence="1">
    <location>
        <begin position="56"/>
        <end position="181"/>
    </location>
</feature>
<evidence type="ECO:0000313" key="3">
    <source>
        <dbReference type="Proteomes" id="UP000186917"/>
    </source>
</evidence>
<sequence length="200" mass="22788">MRKKMVMGWLLLLLGGIVTLFWHNEWVYALPTPVPAHYKPVHTGDAVRLPQLPVFVQDKPVLLHFFNPDCPCSRFNIPYFTSLVHKYNSQAAFAIVLMTPKHYTEKEIQDKFHINIPVITDASLAATCGVYSTPQAVIIDAEQHLYYRGNYNKSRYCQNTETNYAEIALNALLLHTPSTVLYDSNALRAYGCQLPNCTKK</sequence>
<evidence type="ECO:0000313" key="2">
    <source>
        <dbReference type="EMBL" id="SIT32558.1"/>
    </source>
</evidence>
<dbReference type="InterPro" id="IPR045494">
    <property type="entry name" value="DUF6436"/>
</dbReference>
<accession>A0A173MAS3</accession>